<dbReference type="PANTHER" id="PTHR13390">
    <property type="entry name" value="LIPASE"/>
    <property type="match status" value="1"/>
</dbReference>
<protein>
    <recommendedName>
        <fullName evidence="3">Lipid droplet-associated hydrolase</fullName>
        <ecNumber evidence="7">3.1.1.13</ecNumber>
    </recommendedName>
    <alternativeName>
        <fullName evidence="6">Lipid droplet-associated serine hydrolase</fullName>
    </alternativeName>
</protein>
<evidence type="ECO:0000256" key="7">
    <source>
        <dbReference type="ARBA" id="ARBA00039150"/>
    </source>
</evidence>
<evidence type="ECO:0000256" key="1">
    <source>
        <dbReference type="ARBA" id="ARBA00004502"/>
    </source>
</evidence>
<dbReference type="EC" id="3.1.1.13" evidence="7"/>
<dbReference type="EMBL" id="JAHQIW010005509">
    <property type="protein sequence ID" value="KAJ1366282.1"/>
    <property type="molecule type" value="Genomic_DNA"/>
</dbReference>
<evidence type="ECO:0000256" key="4">
    <source>
        <dbReference type="ARBA" id="ARBA00022677"/>
    </source>
</evidence>
<sequence>MLYEINRRVDWVLVGGRWTRVSVIGTDLFNETLDEIRDNIGNRVVILMIPGNPGNDGFYADFGQKILKCLLLRDERVGNRKRHYLFYTVSHLNHVVLPNELKNSGKHRHYDLFKLDDQVQHKLDFVREQLPMAQKVYILGHSIGAYMMLR</sequence>
<evidence type="ECO:0000256" key="8">
    <source>
        <dbReference type="ARBA" id="ARBA00049527"/>
    </source>
</evidence>
<gene>
    <name evidence="9" type="ORF">KIN20_026909</name>
</gene>
<dbReference type="PANTHER" id="PTHR13390:SF0">
    <property type="entry name" value="LIPID DROPLET-ASSOCIATED HYDROLASE"/>
    <property type="match status" value="1"/>
</dbReference>
<evidence type="ECO:0000256" key="5">
    <source>
        <dbReference type="ARBA" id="ARBA00022801"/>
    </source>
</evidence>
<dbReference type="InterPro" id="IPR029058">
    <property type="entry name" value="AB_hydrolase_fold"/>
</dbReference>
<dbReference type="AlphaFoldDB" id="A0AAD5QYP5"/>
<evidence type="ECO:0000256" key="6">
    <source>
        <dbReference type="ARBA" id="ARBA00031924"/>
    </source>
</evidence>
<proteinExistence type="inferred from homology"/>
<evidence type="ECO:0000256" key="3">
    <source>
        <dbReference type="ARBA" id="ARBA00019242"/>
    </source>
</evidence>
<dbReference type="GO" id="GO:0005811">
    <property type="term" value="C:lipid droplet"/>
    <property type="evidence" value="ECO:0007669"/>
    <property type="project" value="UniProtKB-SubCell"/>
</dbReference>
<keyword evidence="5" id="KW-0378">Hydrolase</keyword>
<comment type="similarity">
    <text evidence="2">Belongs to the AB hydrolase superfamily. LDAH family.</text>
</comment>
<keyword evidence="10" id="KW-1185">Reference proteome</keyword>
<comment type="catalytic activity">
    <reaction evidence="8">
        <text>a cholesterol ester + H2O = cholesterol + a fatty acid + H(+)</text>
        <dbReference type="Rhea" id="RHEA:36403"/>
        <dbReference type="ChEBI" id="CHEBI:15377"/>
        <dbReference type="ChEBI" id="CHEBI:15378"/>
        <dbReference type="ChEBI" id="CHEBI:16113"/>
        <dbReference type="ChEBI" id="CHEBI:17002"/>
        <dbReference type="ChEBI" id="CHEBI:28868"/>
        <dbReference type="EC" id="3.1.1.13"/>
    </reaction>
    <physiologicalReaction direction="left-to-right" evidence="8">
        <dbReference type="Rhea" id="RHEA:36404"/>
    </physiologicalReaction>
</comment>
<evidence type="ECO:0000313" key="9">
    <source>
        <dbReference type="EMBL" id="KAJ1366282.1"/>
    </source>
</evidence>
<comment type="caution">
    <text evidence="9">The sequence shown here is derived from an EMBL/GenBank/DDBJ whole genome shotgun (WGS) entry which is preliminary data.</text>
</comment>
<comment type="subcellular location">
    <subcellularLocation>
        <location evidence="1">Lipid droplet</location>
    </subcellularLocation>
</comment>
<evidence type="ECO:0000313" key="10">
    <source>
        <dbReference type="Proteomes" id="UP001196413"/>
    </source>
</evidence>
<dbReference type="Proteomes" id="UP001196413">
    <property type="component" value="Unassembled WGS sequence"/>
</dbReference>
<dbReference type="GO" id="GO:0004771">
    <property type="term" value="F:sterol ester esterase activity"/>
    <property type="evidence" value="ECO:0007669"/>
    <property type="project" value="UniProtKB-EC"/>
</dbReference>
<dbReference type="SUPFAM" id="SSF53474">
    <property type="entry name" value="alpha/beta-Hydrolases"/>
    <property type="match status" value="1"/>
</dbReference>
<dbReference type="InterPro" id="IPR019363">
    <property type="entry name" value="LDAH"/>
</dbReference>
<organism evidence="9 10">
    <name type="scientific">Parelaphostrongylus tenuis</name>
    <name type="common">Meningeal worm</name>
    <dbReference type="NCBI Taxonomy" id="148309"/>
    <lineage>
        <taxon>Eukaryota</taxon>
        <taxon>Metazoa</taxon>
        <taxon>Ecdysozoa</taxon>
        <taxon>Nematoda</taxon>
        <taxon>Chromadorea</taxon>
        <taxon>Rhabditida</taxon>
        <taxon>Rhabditina</taxon>
        <taxon>Rhabditomorpha</taxon>
        <taxon>Strongyloidea</taxon>
        <taxon>Metastrongylidae</taxon>
        <taxon>Parelaphostrongylus</taxon>
    </lineage>
</organism>
<evidence type="ECO:0000256" key="2">
    <source>
        <dbReference type="ARBA" id="ARBA00008300"/>
    </source>
</evidence>
<accession>A0AAD5QYP5</accession>
<dbReference type="Pfam" id="PF10230">
    <property type="entry name" value="LIDHydrolase"/>
    <property type="match status" value="1"/>
</dbReference>
<dbReference type="Gene3D" id="3.40.50.1820">
    <property type="entry name" value="alpha/beta hydrolase"/>
    <property type="match status" value="1"/>
</dbReference>
<dbReference type="GO" id="GO:0019915">
    <property type="term" value="P:lipid storage"/>
    <property type="evidence" value="ECO:0007669"/>
    <property type="project" value="InterPro"/>
</dbReference>
<name>A0AAD5QYP5_PARTN</name>
<reference evidence="9" key="1">
    <citation type="submission" date="2021-06" db="EMBL/GenBank/DDBJ databases">
        <title>Parelaphostrongylus tenuis whole genome reference sequence.</title>
        <authorList>
            <person name="Garwood T.J."/>
            <person name="Larsen P.A."/>
            <person name="Fountain-Jones N.M."/>
            <person name="Garbe J.R."/>
            <person name="Macchietto M.G."/>
            <person name="Kania S.A."/>
            <person name="Gerhold R.W."/>
            <person name="Richards J.E."/>
            <person name="Wolf T.M."/>
        </authorList>
    </citation>
    <scope>NUCLEOTIDE SEQUENCE</scope>
    <source>
        <strain evidence="9">MNPRO001-30</strain>
        <tissue evidence="9">Meninges</tissue>
    </source>
</reference>
<keyword evidence="4" id="KW-0551">Lipid droplet</keyword>